<reference evidence="2" key="3">
    <citation type="submission" date="2015-06" db="UniProtKB">
        <authorList>
            <consortium name="EnsemblMetazoa"/>
        </authorList>
    </citation>
    <scope>IDENTIFICATION</scope>
</reference>
<dbReference type="RefSeq" id="XP_009015547.1">
    <property type="nucleotide sequence ID" value="XM_009017299.1"/>
</dbReference>
<name>T1EQ38_HELRO</name>
<keyword evidence="3" id="KW-1185">Reference proteome</keyword>
<dbReference type="EnsemblMetazoa" id="HelroT160332">
    <property type="protein sequence ID" value="HelroP160332"/>
    <property type="gene ID" value="HelroG160332"/>
</dbReference>
<dbReference type="InParanoid" id="T1EQ38"/>
<dbReference type="EMBL" id="KB096324">
    <property type="protein sequence ID" value="ESO06179.1"/>
    <property type="molecule type" value="Genomic_DNA"/>
</dbReference>
<dbReference type="EMBL" id="AMQM01000577">
    <property type="status" value="NOT_ANNOTATED_CDS"/>
    <property type="molecule type" value="Genomic_DNA"/>
</dbReference>
<proteinExistence type="predicted"/>
<dbReference type="Proteomes" id="UP000015101">
    <property type="component" value="Unassembled WGS sequence"/>
</dbReference>
<reference evidence="1 3" key="2">
    <citation type="journal article" date="2013" name="Nature">
        <title>Insights into bilaterian evolution from three spiralian genomes.</title>
        <authorList>
            <person name="Simakov O."/>
            <person name="Marletaz F."/>
            <person name="Cho S.J."/>
            <person name="Edsinger-Gonzales E."/>
            <person name="Havlak P."/>
            <person name="Hellsten U."/>
            <person name="Kuo D.H."/>
            <person name="Larsson T."/>
            <person name="Lv J."/>
            <person name="Arendt D."/>
            <person name="Savage R."/>
            <person name="Osoegawa K."/>
            <person name="de Jong P."/>
            <person name="Grimwood J."/>
            <person name="Chapman J.A."/>
            <person name="Shapiro H."/>
            <person name="Aerts A."/>
            <person name="Otillar R.P."/>
            <person name="Terry A.Y."/>
            <person name="Boore J.L."/>
            <person name="Grigoriev I.V."/>
            <person name="Lindberg D.R."/>
            <person name="Seaver E.C."/>
            <person name="Weisblat D.A."/>
            <person name="Putnam N.H."/>
            <person name="Rokhsar D.S."/>
        </authorList>
    </citation>
    <scope>NUCLEOTIDE SEQUENCE</scope>
</reference>
<protein>
    <submittedName>
        <fullName evidence="1 2">Uncharacterized protein</fullName>
    </submittedName>
</protein>
<evidence type="ECO:0000313" key="3">
    <source>
        <dbReference type="Proteomes" id="UP000015101"/>
    </source>
</evidence>
<dbReference type="KEGG" id="hro:HELRODRAFT_160332"/>
<dbReference type="AlphaFoldDB" id="T1EQ38"/>
<evidence type="ECO:0000313" key="1">
    <source>
        <dbReference type="EMBL" id="ESO06179.1"/>
    </source>
</evidence>
<accession>T1EQ38</accession>
<reference evidence="3" key="1">
    <citation type="submission" date="2012-12" db="EMBL/GenBank/DDBJ databases">
        <authorList>
            <person name="Hellsten U."/>
            <person name="Grimwood J."/>
            <person name="Chapman J.A."/>
            <person name="Shapiro H."/>
            <person name="Aerts A."/>
            <person name="Otillar R.P."/>
            <person name="Terry A.Y."/>
            <person name="Boore J.L."/>
            <person name="Simakov O."/>
            <person name="Marletaz F."/>
            <person name="Cho S.-J."/>
            <person name="Edsinger-Gonzales E."/>
            <person name="Havlak P."/>
            <person name="Kuo D.-H."/>
            <person name="Larsson T."/>
            <person name="Lv J."/>
            <person name="Arendt D."/>
            <person name="Savage R."/>
            <person name="Osoegawa K."/>
            <person name="de Jong P."/>
            <person name="Lindberg D.R."/>
            <person name="Seaver E.C."/>
            <person name="Weisblat D.A."/>
            <person name="Putnam N.H."/>
            <person name="Grigoriev I.V."/>
            <person name="Rokhsar D.S."/>
        </authorList>
    </citation>
    <scope>NUCLEOTIDE SEQUENCE</scope>
</reference>
<gene>
    <name evidence="2" type="primary">20198688</name>
    <name evidence="1" type="ORF">HELRODRAFT_160332</name>
</gene>
<dbReference type="GeneID" id="20198688"/>
<dbReference type="HOGENOM" id="CLU_2063985_0_0_1"/>
<sequence length="119" mass="13672">MNEQKTGTKIYDLKFDIFQNGEIRNKYTTISTVTSFSNNIDRSNRKSNLKKKSNEANSRDYEDQFFIQAYPIDNVNDYGNYNGKQLQIASGVVVSNKSLRRFVGGFGLIYFEGDEAEQN</sequence>
<dbReference type="CTD" id="20198688"/>
<evidence type="ECO:0000313" key="2">
    <source>
        <dbReference type="EnsemblMetazoa" id="HelroP160332"/>
    </source>
</evidence>
<organism evidence="2 3">
    <name type="scientific">Helobdella robusta</name>
    <name type="common">Californian leech</name>
    <dbReference type="NCBI Taxonomy" id="6412"/>
    <lineage>
        <taxon>Eukaryota</taxon>
        <taxon>Metazoa</taxon>
        <taxon>Spiralia</taxon>
        <taxon>Lophotrochozoa</taxon>
        <taxon>Annelida</taxon>
        <taxon>Clitellata</taxon>
        <taxon>Hirudinea</taxon>
        <taxon>Rhynchobdellida</taxon>
        <taxon>Glossiphoniidae</taxon>
        <taxon>Helobdella</taxon>
    </lineage>
</organism>